<proteinExistence type="predicted"/>
<organism evidence="1">
    <name type="scientific">marine sediment metagenome</name>
    <dbReference type="NCBI Taxonomy" id="412755"/>
    <lineage>
        <taxon>unclassified sequences</taxon>
        <taxon>metagenomes</taxon>
        <taxon>ecological metagenomes</taxon>
    </lineage>
</organism>
<accession>A0A0F9RCK2</accession>
<sequence length="170" mass="19523">MEPLSKAFNVAVITIANRLHPTGYDVGDPAPSTLQELQDHINTTGRMLVWNGASNKTIYACSETNWAFRAWHDWCHYTYNLKFDKEGERKACEIQKDHIRLIYDPGTQTDLFCDLIEFEIMGQFEYKEVFGNFPEDQMALAFALGIGQATSSYLNKRLRSFAEAKRELTL</sequence>
<name>A0A0F9RCK2_9ZZZZ</name>
<comment type="caution">
    <text evidence="1">The sequence shown here is derived from an EMBL/GenBank/DDBJ whole genome shotgun (WGS) entry which is preliminary data.</text>
</comment>
<gene>
    <name evidence="1" type="ORF">LCGC14_0610480</name>
</gene>
<protein>
    <submittedName>
        <fullName evidence="1">Uncharacterized protein</fullName>
    </submittedName>
</protein>
<dbReference type="AlphaFoldDB" id="A0A0F9RCK2"/>
<dbReference type="EMBL" id="LAZR01001010">
    <property type="protein sequence ID" value="KKN52654.1"/>
    <property type="molecule type" value="Genomic_DNA"/>
</dbReference>
<reference evidence="1" key="1">
    <citation type="journal article" date="2015" name="Nature">
        <title>Complex archaea that bridge the gap between prokaryotes and eukaryotes.</title>
        <authorList>
            <person name="Spang A."/>
            <person name="Saw J.H."/>
            <person name="Jorgensen S.L."/>
            <person name="Zaremba-Niedzwiedzka K."/>
            <person name="Martijn J."/>
            <person name="Lind A.E."/>
            <person name="van Eijk R."/>
            <person name="Schleper C."/>
            <person name="Guy L."/>
            <person name="Ettema T.J."/>
        </authorList>
    </citation>
    <scope>NUCLEOTIDE SEQUENCE</scope>
</reference>
<evidence type="ECO:0000313" key="1">
    <source>
        <dbReference type="EMBL" id="KKN52654.1"/>
    </source>
</evidence>